<dbReference type="RefSeq" id="WP_092430597.1">
    <property type="nucleotide sequence ID" value="NZ_FOXM01000006.1"/>
</dbReference>
<keyword evidence="2" id="KW-1185">Reference proteome</keyword>
<name>A0A1I5THS2_9GAMM</name>
<proteinExistence type="predicted"/>
<protein>
    <submittedName>
        <fullName evidence="1">Uncharacterized protein</fullName>
    </submittedName>
</protein>
<dbReference type="OrthoDB" id="7033702at2"/>
<dbReference type="Proteomes" id="UP000243084">
    <property type="component" value="Unassembled WGS sequence"/>
</dbReference>
<sequence length="212" mass="24875">MSKRSKTASTQEISIELAEEAQDALLEVLQKTQWVELPFRDAVMHLEQECDRFFDSEYPEGFFFFAAQYFIQATDERRFGSPMVDLLGVLFAWETQIRDFGKEWFKERTSHLFELMRTLPPEQDMTLLALLHALDPSAHKIMSNFASQAARKAADARHESNRVKRRAVLAEWDATANEYESRSDFARIISQRDKLKYRTVREWTVEHDKTKS</sequence>
<reference evidence="2" key="1">
    <citation type="submission" date="2016-10" db="EMBL/GenBank/DDBJ databases">
        <authorList>
            <person name="Varghese N."/>
            <person name="Submissions S."/>
        </authorList>
    </citation>
    <scope>NUCLEOTIDE SEQUENCE [LARGE SCALE GENOMIC DNA]</scope>
    <source>
        <strain evidence="2">JCM 18195</strain>
    </source>
</reference>
<evidence type="ECO:0000313" key="2">
    <source>
        <dbReference type="Proteomes" id="UP000243084"/>
    </source>
</evidence>
<gene>
    <name evidence="1" type="ORF">SAMN05216229_106124</name>
</gene>
<organism evidence="1 2">
    <name type="scientific">Geopseudomonas sagittaria</name>
    <dbReference type="NCBI Taxonomy" id="1135990"/>
    <lineage>
        <taxon>Bacteria</taxon>
        <taxon>Pseudomonadati</taxon>
        <taxon>Pseudomonadota</taxon>
        <taxon>Gammaproteobacteria</taxon>
        <taxon>Pseudomonadales</taxon>
        <taxon>Pseudomonadaceae</taxon>
        <taxon>Geopseudomonas</taxon>
    </lineage>
</organism>
<evidence type="ECO:0000313" key="1">
    <source>
        <dbReference type="EMBL" id="SFP82593.1"/>
    </source>
</evidence>
<dbReference type="EMBL" id="FOXM01000006">
    <property type="protein sequence ID" value="SFP82593.1"/>
    <property type="molecule type" value="Genomic_DNA"/>
</dbReference>
<accession>A0A1I5THS2</accession>
<dbReference type="AlphaFoldDB" id="A0A1I5THS2"/>